<dbReference type="InterPro" id="IPR027417">
    <property type="entry name" value="P-loop_NTPase"/>
</dbReference>
<evidence type="ECO:0000256" key="8">
    <source>
        <dbReference type="ARBA" id="ARBA00022723"/>
    </source>
</evidence>
<accession>A0YBE3</accession>
<keyword evidence="12 16" id="KW-0653">Protein transport</keyword>
<comment type="cofactor">
    <cofactor evidence="1">
        <name>Zn(2+)</name>
        <dbReference type="ChEBI" id="CHEBI:29105"/>
    </cofactor>
</comment>
<dbReference type="InterPro" id="IPR001482">
    <property type="entry name" value="T2SS/T4SS_dom"/>
</dbReference>
<dbReference type="InterPro" id="IPR054757">
    <property type="entry name" value="GSPE_N1E"/>
</dbReference>
<dbReference type="Gene3D" id="3.30.450.90">
    <property type="match status" value="1"/>
</dbReference>
<evidence type="ECO:0000256" key="14">
    <source>
        <dbReference type="ARBA" id="ARBA00023136"/>
    </source>
</evidence>
<dbReference type="GO" id="GO:0015628">
    <property type="term" value="P:protein secretion by the type II secretion system"/>
    <property type="evidence" value="ECO:0007669"/>
    <property type="project" value="UniProtKB-UniRule"/>
</dbReference>
<keyword evidence="13" id="KW-1278">Translocase</keyword>
<proteinExistence type="inferred from homology"/>
<dbReference type="FunFam" id="3.30.450.90:FF:000001">
    <property type="entry name" value="Type II secretion system ATPase GspE"/>
    <property type="match status" value="1"/>
</dbReference>
<dbReference type="PANTHER" id="PTHR30258:SF27">
    <property type="entry name" value="BACTERIOPHAGE ADSORPTION PROTEIN B-RELATED"/>
    <property type="match status" value="1"/>
</dbReference>
<keyword evidence="10" id="KW-0862">Zinc</keyword>
<dbReference type="Pfam" id="PF00437">
    <property type="entry name" value="T2SSE"/>
    <property type="match status" value="1"/>
</dbReference>
<dbReference type="SUPFAM" id="SSF160246">
    <property type="entry name" value="EspE N-terminal domain-like"/>
    <property type="match status" value="1"/>
</dbReference>
<dbReference type="SMART" id="SM00382">
    <property type="entry name" value="AAA"/>
    <property type="match status" value="1"/>
</dbReference>
<evidence type="ECO:0000256" key="4">
    <source>
        <dbReference type="ARBA" id="ARBA00006611"/>
    </source>
</evidence>
<evidence type="ECO:0000256" key="1">
    <source>
        <dbReference type="ARBA" id="ARBA00001947"/>
    </source>
</evidence>
<keyword evidence="14" id="KW-0472">Membrane</keyword>
<evidence type="ECO:0000256" key="13">
    <source>
        <dbReference type="ARBA" id="ARBA00022967"/>
    </source>
</evidence>
<dbReference type="EMBL" id="AAVT01000002">
    <property type="protein sequence ID" value="EAW31873.1"/>
    <property type="molecule type" value="Genomic_DNA"/>
</dbReference>
<name>A0YBE3_9GAMM</name>
<dbReference type="Pfam" id="PF22341">
    <property type="entry name" value="GSPE_N1E"/>
    <property type="match status" value="1"/>
</dbReference>
<keyword evidence="5 16" id="KW-0813">Transport</keyword>
<dbReference type="PROSITE" id="PS00662">
    <property type="entry name" value="T2SP_E"/>
    <property type="match status" value="1"/>
</dbReference>
<keyword evidence="6" id="KW-1003">Cell membrane</keyword>
<keyword evidence="8" id="KW-0479">Metal-binding</keyword>
<evidence type="ECO:0000313" key="18">
    <source>
        <dbReference type="EMBL" id="EAW31873.1"/>
    </source>
</evidence>
<keyword evidence="19" id="KW-1185">Reference proteome</keyword>
<evidence type="ECO:0000259" key="17">
    <source>
        <dbReference type="PROSITE" id="PS00662"/>
    </source>
</evidence>
<evidence type="ECO:0000256" key="15">
    <source>
        <dbReference type="ARBA" id="ARBA00034006"/>
    </source>
</evidence>
<dbReference type="InterPro" id="IPR003593">
    <property type="entry name" value="AAA+_ATPase"/>
</dbReference>
<keyword evidence="11 16" id="KW-0067">ATP-binding</keyword>
<comment type="function">
    <text evidence="2 16">ATPase component of the type II secretion system required for the energy-dependent secretion of extracellular factors such as proteases and toxins from the periplasm. Acts as a molecular motor to provide the energy that is required for assembly of the pseudopilus and the extrusion of substrates generated in the cytoplasm.</text>
</comment>
<reference evidence="18 19" key="1">
    <citation type="journal article" date="2010" name="J. Bacteriol.">
        <title>Genome sequence of the oligotrophic marine Gammaproteobacterium HTCC2143, isolated from the Oregon Coast.</title>
        <authorList>
            <person name="Oh H.M."/>
            <person name="Kang I."/>
            <person name="Ferriera S."/>
            <person name="Giovannoni S.J."/>
            <person name="Cho J.C."/>
        </authorList>
    </citation>
    <scope>NUCLEOTIDE SEQUENCE [LARGE SCALE GENOMIC DNA]</scope>
    <source>
        <strain evidence="18 19">HTCC2143</strain>
    </source>
</reference>
<dbReference type="STRING" id="247633.GP2143_05465"/>
<dbReference type="InterPro" id="IPR037257">
    <property type="entry name" value="T2SS_E_N_sf"/>
</dbReference>
<dbReference type="NCBIfam" id="TIGR02533">
    <property type="entry name" value="type_II_gspE"/>
    <property type="match status" value="1"/>
</dbReference>
<dbReference type="InterPro" id="IPR013369">
    <property type="entry name" value="T2SS_GspE"/>
</dbReference>
<evidence type="ECO:0000256" key="6">
    <source>
        <dbReference type="ARBA" id="ARBA00022475"/>
    </source>
</evidence>
<dbReference type="Gene3D" id="3.30.300.160">
    <property type="entry name" value="Type II secretion system, protein E, N-terminal domain"/>
    <property type="match status" value="1"/>
</dbReference>
<dbReference type="PANTHER" id="PTHR30258">
    <property type="entry name" value="TYPE II SECRETION SYSTEM PROTEIN GSPE-RELATED"/>
    <property type="match status" value="1"/>
</dbReference>
<organism evidence="18 19">
    <name type="scientific">marine gamma proteobacterium HTCC2143</name>
    <dbReference type="NCBI Taxonomy" id="247633"/>
    <lineage>
        <taxon>Bacteria</taxon>
        <taxon>Pseudomonadati</taxon>
        <taxon>Pseudomonadota</taxon>
        <taxon>Gammaproteobacteria</taxon>
        <taxon>Cellvibrionales</taxon>
        <taxon>Spongiibacteraceae</taxon>
        <taxon>BD1-7 clade</taxon>
    </lineage>
</organism>
<gene>
    <name evidence="18" type="ORF">GP2143_05465</name>
</gene>
<dbReference type="GO" id="GO:0008564">
    <property type="term" value="F:protein-exporting ATPase activity"/>
    <property type="evidence" value="ECO:0007669"/>
    <property type="project" value="UniProtKB-EC"/>
</dbReference>
<keyword evidence="7" id="KW-0997">Cell inner membrane</keyword>
<dbReference type="AlphaFoldDB" id="A0YBE3"/>
<dbReference type="Proteomes" id="UP000004931">
    <property type="component" value="Unassembled WGS sequence"/>
</dbReference>
<dbReference type="Gene3D" id="3.40.50.300">
    <property type="entry name" value="P-loop containing nucleotide triphosphate hydrolases"/>
    <property type="match status" value="1"/>
</dbReference>
<comment type="similarity">
    <text evidence="4 16">Belongs to the GSP E family.</text>
</comment>
<dbReference type="CDD" id="cd01129">
    <property type="entry name" value="PulE-GspE-like"/>
    <property type="match status" value="1"/>
</dbReference>
<dbReference type="GO" id="GO:0016887">
    <property type="term" value="F:ATP hydrolysis activity"/>
    <property type="evidence" value="ECO:0007669"/>
    <property type="project" value="TreeGrafter"/>
</dbReference>
<evidence type="ECO:0000256" key="9">
    <source>
        <dbReference type="ARBA" id="ARBA00022741"/>
    </source>
</evidence>
<comment type="caution">
    <text evidence="18">The sequence shown here is derived from an EMBL/GenBank/DDBJ whole genome shotgun (WGS) entry which is preliminary data.</text>
</comment>
<dbReference type="GO" id="GO:0015627">
    <property type="term" value="C:type II protein secretion system complex"/>
    <property type="evidence" value="ECO:0007669"/>
    <property type="project" value="UniProtKB-UniRule"/>
</dbReference>
<feature type="domain" description="Bacterial type II secretion system protein E" evidence="17">
    <location>
        <begin position="316"/>
        <end position="330"/>
    </location>
</feature>
<dbReference type="GO" id="GO:0005886">
    <property type="term" value="C:plasma membrane"/>
    <property type="evidence" value="ECO:0007669"/>
    <property type="project" value="UniProtKB-SubCell"/>
</dbReference>
<sequence>MDISSTKLTNLPFGFAKRHGVFLRYEIGSSSPVLCHQTTLSPSIYAEVRRFLQLPFQCLQLQSDEFDLQLAAAYERNSLEAMQMVEDLGEEIDLASLANAVTQTEDLMDQEGDAPIIRLINAVLAEAIKEGASDIHIETFEKRLLVRFRIDGVLREAVEPRRELAPLLVSRIKVMAKLDIAEKRVPQDGRISLKVAGREIDVRVSTMPSNNGERVVLRLLEKQAGHLSLNALGMPRLRDQQFSQLLNRPHGIILVTGPTGSGKTTTLYAGLSSINNSTRNILTVEDPIEYNLEGVGQTQVNAKADMTFARGLRAMLRQDPDVVMVGEIRDLETAEVAVQASLTGHLVLSTLHTNSAVGAITRLRDMGIEPFLLATSMIGVLAQRLVRVLCDHCKIAHLPTPMEREFLGDAFDEDIKIFAPAGCEHCNHLGYRGRTGIYELLIVDEQIRSLIHGESGEEDIINAMRMKSMSGIRADGRSRIIEGTTTVDEVLRVTLEE</sequence>
<keyword evidence="9 16" id="KW-0547">Nucleotide-binding</keyword>
<evidence type="ECO:0000256" key="5">
    <source>
        <dbReference type="ARBA" id="ARBA00022448"/>
    </source>
</evidence>
<dbReference type="GO" id="GO:0005524">
    <property type="term" value="F:ATP binding"/>
    <property type="evidence" value="ECO:0007669"/>
    <property type="project" value="UniProtKB-UniRule"/>
</dbReference>
<dbReference type="eggNOG" id="COG2804">
    <property type="taxonomic scope" value="Bacteria"/>
</dbReference>
<dbReference type="SUPFAM" id="SSF52540">
    <property type="entry name" value="P-loop containing nucleoside triphosphate hydrolases"/>
    <property type="match status" value="1"/>
</dbReference>
<dbReference type="GO" id="GO:0046872">
    <property type="term" value="F:metal ion binding"/>
    <property type="evidence" value="ECO:0007669"/>
    <property type="project" value="UniProtKB-KW"/>
</dbReference>
<evidence type="ECO:0000256" key="16">
    <source>
        <dbReference type="RuleBase" id="RU366070"/>
    </source>
</evidence>
<dbReference type="FunFam" id="3.40.50.300:FF:000398">
    <property type="entry name" value="Type IV pilus assembly ATPase PilB"/>
    <property type="match status" value="1"/>
</dbReference>
<evidence type="ECO:0000256" key="10">
    <source>
        <dbReference type="ARBA" id="ARBA00022833"/>
    </source>
</evidence>
<protein>
    <recommendedName>
        <fullName evidence="16">Type II secretion system protein E</fullName>
        <shortName evidence="16">T2SS protein E</shortName>
    </recommendedName>
    <alternativeName>
        <fullName evidence="16">Type II traffic warden ATPase</fullName>
    </alternativeName>
</protein>
<evidence type="ECO:0000256" key="3">
    <source>
        <dbReference type="ARBA" id="ARBA00004533"/>
    </source>
</evidence>
<comment type="subcellular location">
    <subcellularLocation>
        <location evidence="3 16">Cell inner membrane</location>
    </subcellularLocation>
</comment>
<evidence type="ECO:0000313" key="19">
    <source>
        <dbReference type="Proteomes" id="UP000004931"/>
    </source>
</evidence>
<evidence type="ECO:0000256" key="2">
    <source>
        <dbReference type="ARBA" id="ARBA00003288"/>
    </source>
</evidence>
<comment type="catalytic activity">
    <reaction evidence="15">
        <text>ATP + H2O + cellular proteinSide 1 = ADP + phosphate + cellular proteinSide 2.</text>
        <dbReference type="EC" id="7.4.2.8"/>
    </reaction>
</comment>
<dbReference type="OrthoDB" id="9804785at2"/>
<evidence type="ECO:0000256" key="11">
    <source>
        <dbReference type="ARBA" id="ARBA00022840"/>
    </source>
</evidence>
<evidence type="ECO:0000256" key="12">
    <source>
        <dbReference type="ARBA" id="ARBA00022927"/>
    </source>
</evidence>
<evidence type="ECO:0000256" key="7">
    <source>
        <dbReference type="ARBA" id="ARBA00022519"/>
    </source>
</evidence>